<evidence type="ECO:0000259" key="2">
    <source>
        <dbReference type="Pfam" id="PF00561"/>
    </source>
</evidence>
<evidence type="ECO:0000256" key="1">
    <source>
        <dbReference type="ARBA" id="ARBA00022801"/>
    </source>
</evidence>
<feature type="domain" description="AB hydrolase-1" evidence="2">
    <location>
        <begin position="35"/>
        <end position="275"/>
    </location>
</feature>
<evidence type="ECO:0000313" key="4">
    <source>
        <dbReference type="Proteomes" id="UP001166585"/>
    </source>
</evidence>
<dbReference type="SUPFAM" id="SSF53474">
    <property type="entry name" value="alpha/beta-Hydrolases"/>
    <property type="match status" value="1"/>
</dbReference>
<dbReference type="InterPro" id="IPR029058">
    <property type="entry name" value="AB_hydrolase_fold"/>
</dbReference>
<accession>A0ABS5R8R1</accession>
<proteinExistence type="predicted"/>
<keyword evidence="4" id="KW-1185">Reference proteome</keyword>
<organism evidence="3 4">
    <name type="scientific">Ancylobacter radicis</name>
    <dbReference type="NCBI Taxonomy" id="2836179"/>
    <lineage>
        <taxon>Bacteria</taxon>
        <taxon>Pseudomonadati</taxon>
        <taxon>Pseudomonadota</taxon>
        <taxon>Alphaproteobacteria</taxon>
        <taxon>Hyphomicrobiales</taxon>
        <taxon>Xanthobacteraceae</taxon>
        <taxon>Ancylobacter</taxon>
    </lineage>
</organism>
<reference evidence="3" key="1">
    <citation type="submission" date="2021-05" db="EMBL/GenBank/DDBJ databases">
        <authorList>
            <person name="Sun Q."/>
            <person name="Inoue M."/>
        </authorList>
    </citation>
    <scope>NUCLEOTIDE SEQUENCE</scope>
    <source>
        <strain evidence="3">VKM B-3255</strain>
    </source>
</reference>
<keyword evidence="1 3" id="KW-0378">Hydrolase</keyword>
<dbReference type="EMBL" id="JAHCQH010000017">
    <property type="protein sequence ID" value="MBS9478060.1"/>
    <property type="molecule type" value="Genomic_DNA"/>
</dbReference>
<comment type="caution">
    <text evidence="3">The sequence shown here is derived from an EMBL/GenBank/DDBJ whole genome shotgun (WGS) entry which is preliminary data.</text>
</comment>
<dbReference type="InterPro" id="IPR050266">
    <property type="entry name" value="AB_hydrolase_sf"/>
</dbReference>
<gene>
    <name evidence="3" type="ORF">KIP89_13170</name>
</gene>
<evidence type="ECO:0000313" key="3">
    <source>
        <dbReference type="EMBL" id="MBS9478060.1"/>
    </source>
</evidence>
<dbReference type="Pfam" id="PF00561">
    <property type="entry name" value="Abhydrolase_1"/>
    <property type="match status" value="1"/>
</dbReference>
<protein>
    <submittedName>
        <fullName evidence="3">Alpha/beta hydrolase</fullName>
    </submittedName>
</protein>
<dbReference type="Proteomes" id="UP001166585">
    <property type="component" value="Unassembled WGS sequence"/>
</dbReference>
<dbReference type="Gene3D" id="3.40.50.1820">
    <property type="entry name" value="alpha/beta hydrolase"/>
    <property type="match status" value="1"/>
</dbReference>
<dbReference type="InterPro" id="IPR000073">
    <property type="entry name" value="AB_hydrolase_1"/>
</dbReference>
<dbReference type="PANTHER" id="PTHR43798:SF31">
    <property type="entry name" value="AB HYDROLASE SUPERFAMILY PROTEIN YCLE"/>
    <property type="match status" value="1"/>
</dbReference>
<dbReference type="GO" id="GO:0016787">
    <property type="term" value="F:hydrolase activity"/>
    <property type="evidence" value="ECO:0007669"/>
    <property type="project" value="UniProtKB-KW"/>
</dbReference>
<sequence length="292" mass="32169">MSPTNVPERPSEMSRTFLTGDGVELHYIAAGAGRPVILIPGWSQTAEEWTFQIESLSTAYRVIAIDMRGHGRSGKPDHGYRVARLAADLHDLIRAQDLTDVTLIGHSMGSSVIWSYLEQFGESNIDRMVFVDQASAIVSEPGWSEAERLDAGAILSAQEAADLVAQLAQDDGPLSRSFVTAMFSGTYPANDLDWVHAQNALFPRPYAARLLYDHAFKNWRDVIARIGRPCLCVGARRSIVPWQAMEATGRAIAGAQTVIFEIDEGGSHFMFLENPLKFNALLHAFLEDRPIA</sequence>
<name>A0ABS5R8R1_9HYPH</name>
<dbReference type="PANTHER" id="PTHR43798">
    <property type="entry name" value="MONOACYLGLYCEROL LIPASE"/>
    <property type="match status" value="1"/>
</dbReference>